<protein>
    <submittedName>
        <fullName evidence="1">Uncharacterized protein</fullName>
    </submittedName>
</protein>
<evidence type="ECO:0000313" key="1">
    <source>
        <dbReference type="EMBL" id="EMF31026.1"/>
    </source>
</evidence>
<gene>
    <name evidence="1" type="ORF">H114_00317</name>
</gene>
<accession>M3ED61</accession>
<proteinExistence type="predicted"/>
<name>M3ED61_STREZ</name>
<dbReference type="Proteomes" id="UP000011732">
    <property type="component" value="Unassembled WGS sequence"/>
</dbReference>
<dbReference type="EMBL" id="AOHP01000004">
    <property type="protein sequence ID" value="EMF31026.1"/>
    <property type="molecule type" value="Genomic_DNA"/>
</dbReference>
<comment type="caution">
    <text evidence="1">The sequence shown here is derived from an EMBL/GenBank/DDBJ whole genome shotgun (WGS) entry which is preliminary data.</text>
</comment>
<reference evidence="1 2" key="1">
    <citation type="journal article" date="2013" name="Genome Announc.">
        <title>Draft Genome Sequence of Streptomyces gancidicus Strain BKS 13-15.</title>
        <authorList>
            <person name="Kumar S."/>
            <person name="Kaur N."/>
            <person name="Singh N.K."/>
            <person name="Raghava G.P."/>
            <person name="Mayilraj S."/>
        </authorList>
    </citation>
    <scope>NUCLEOTIDE SEQUENCE [LARGE SCALE GENOMIC DNA]</scope>
    <source>
        <strain evidence="1 2">BKS 13-15</strain>
    </source>
</reference>
<dbReference type="AlphaFoldDB" id="M3ED61"/>
<evidence type="ECO:0000313" key="2">
    <source>
        <dbReference type="Proteomes" id="UP000011732"/>
    </source>
</evidence>
<organism evidence="1 2">
    <name type="scientific">Streptomyces gancidicus BKS 13-15</name>
    <dbReference type="NCBI Taxonomy" id="1284664"/>
    <lineage>
        <taxon>Bacteria</taxon>
        <taxon>Bacillati</taxon>
        <taxon>Actinomycetota</taxon>
        <taxon>Actinomycetes</taxon>
        <taxon>Kitasatosporales</taxon>
        <taxon>Streptomycetaceae</taxon>
        <taxon>Streptomyces</taxon>
        <taxon>Streptomyces pseudogriseolus group</taxon>
    </lineage>
</organism>
<sequence length="74" mass="8054">MRRGGLYLASVRLADDGSSTARRNEVQAVGDGAMTASLRRFESRTRMPVPVQATSTQLSVCTDLLLLRHAHARA</sequence>
<keyword evidence="2" id="KW-1185">Reference proteome</keyword>